<proteinExistence type="predicted"/>
<dbReference type="EMBL" id="CM009750">
    <property type="protein sequence ID" value="PUZ71685.1"/>
    <property type="molecule type" value="Genomic_DNA"/>
</dbReference>
<reference evidence="2 3" key="1">
    <citation type="submission" date="2018-04" db="EMBL/GenBank/DDBJ databases">
        <title>WGS assembly of Panicum hallii var. hallii HAL2.</title>
        <authorList>
            <person name="Lovell J."/>
            <person name="Jenkins J."/>
            <person name="Lowry D."/>
            <person name="Mamidi S."/>
            <person name="Sreedasyam A."/>
            <person name="Weng X."/>
            <person name="Barry K."/>
            <person name="Bonette J."/>
            <person name="Campitelli B."/>
            <person name="Daum C."/>
            <person name="Gordon S."/>
            <person name="Gould B."/>
            <person name="Lipzen A."/>
            <person name="MacQueen A."/>
            <person name="Palacio-Mejia J."/>
            <person name="Plott C."/>
            <person name="Shakirov E."/>
            <person name="Shu S."/>
            <person name="Yoshinaga Y."/>
            <person name="Zane M."/>
            <person name="Rokhsar D."/>
            <person name="Grimwood J."/>
            <person name="Schmutz J."/>
            <person name="Juenger T."/>
        </authorList>
    </citation>
    <scope>NUCLEOTIDE SEQUENCE [LARGE SCALE GENOMIC DNA]</scope>
    <source>
        <strain evidence="3">cv. HAL2</strain>
    </source>
</reference>
<accession>A0A2T7EV31</accession>
<sequence length="97" mass="10252">MRPHRSLQCWVATGEERTFGWPPCKLAHERHGGLFSQASARQTPRTPWPLRVRPGCTLAKGAGARQDASPAGAGPSSKSDGFVVQLGNDNGGKSCGP</sequence>
<dbReference type="Gramene" id="PUZ71685">
    <property type="protein sequence ID" value="PUZ71685"/>
    <property type="gene ID" value="GQ55_2G333200"/>
</dbReference>
<keyword evidence="3" id="KW-1185">Reference proteome</keyword>
<evidence type="ECO:0000313" key="2">
    <source>
        <dbReference type="EMBL" id="PUZ71685.1"/>
    </source>
</evidence>
<gene>
    <name evidence="2" type="ORF">GQ55_2G333200</name>
</gene>
<protein>
    <submittedName>
        <fullName evidence="2">Uncharacterized protein</fullName>
    </submittedName>
</protein>
<feature type="region of interest" description="Disordered" evidence="1">
    <location>
        <begin position="58"/>
        <end position="97"/>
    </location>
</feature>
<name>A0A2T7EV31_9POAL</name>
<organism evidence="2 3">
    <name type="scientific">Panicum hallii var. hallii</name>
    <dbReference type="NCBI Taxonomy" id="1504633"/>
    <lineage>
        <taxon>Eukaryota</taxon>
        <taxon>Viridiplantae</taxon>
        <taxon>Streptophyta</taxon>
        <taxon>Embryophyta</taxon>
        <taxon>Tracheophyta</taxon>
        <taxon>Spermatophyta</taxon>
        <taxon>Magnoliopsida</taxon>
        <taxon>Liliopsida</taxon>
        <taxon>Poales</taxon>
        <taxon>Poaceae</taxon>
        <taxon>PACMAD clade</taxon>
        <taxon>Panicoideae</taxon>
        <taxon>Panicodae</taxon>
        <taxon>Paniceae</taxon>
        <taxon>Panicinae</taxon>
        <taxon>Panicum</taxon>
        <taxon>Panicum sect. Panicum</taxon>
    </lineage>
</organism>
<dbReference type="AlphaFoldDB" id="A0A2T7EV31"/>
<evidence type="ECO:0000313" key="3">
    <source>
        <dbReference type="Proteomes" id="UP000244336"/>
    </source>
</evidence>
<feature type="compositionally biased region" description="Low complexity" evidence="1">
    <location>
        <begin position="68"/>
        <end position="77"/>
    </location>
</feature>
<evidence type="ECO:0000256" key="1">
    <source>
        <dbReference type="SAM" id="MobiDB-lite"/>
    </source>
</evidence>
<dbReference type="Proteomes" id="UP000244336">
    <property type="component" value="Chromosome 2"/>
</dbReference>